<dbReference type="AlphaFoldDB" id="I2H2D6"/>
<dbReference type="RefSeq" id="XP_004180057.1">
    <property type="nucleotide sequence ID" value="XM_004180009.1"/>
</dbReference>
<accession>I2H2D6</accession>
<keyword evidence="1" id="KW-0812">Transmembrane</keyword>
<dbReference type="HOGENOM" id="CLU_1378962_0_0_1"/>
<keyword evidence="1" id="KW-0472">Membrane</keyword>
<dbReference type="FunCoup" id="I2H2D6">
    <property type="interactions" value="21"/>
</dbReference>
<dbReference type="EMBL" id="HE806319">
    <property type="protein sequence ID" value="CCH60538.1"/>
    <property type="molecule type" value="Genomic_DNA"/>
</dbReference>
<dbReference type="KEGG" id="tbl:TBLA_0D00280"/>
<proteinExistence type="predicted"/>
<dbReference type="Proteomes" id="UP000002866">
    <property type="component" value="Chromosome 4"/>
</dbReference>
<evidence type="ECO:0000256" key="1">
    <source>
        <dbReference type="SAM" id="Phobius"/>
    </source>
</evidence>
<feature type="transmembrane region" description="Helical" evidence="1">
    <location>
        <begin position="6"/>
        <end position="26"/>
    </location>
</feature>
<dbReference type="InterPro" id="IPR019433">
    <property type="entry name" value="GPI_ManTrfase_II_coact_Pga1"/>
</dbReference>
<organism evidence="2 3">
    <name type="scientific">Henningerozyma blattae (strain ATCC 34711 / CBS 6284 / DSM 70876 / NBRC 10599 / NRRL Y-10934 / UCD 77-7)</name>
    <name type="common">Yeast</name>
    <name type="synonym">Tetrapisispora blattae</name>
    <dbReference type="NCBI Taxonomy" id="1071380"/>
    <lineage>
        <taxon>Eukaryota</taxon>
        <taxon>Fungi</taxon>
        <taxon>Dikarya</taxon>
        <taxon>Ascomycota</taxon>
        <taxon>Saccharomycotina</taxon>
        <taxon>Saccharomycetes</taxon>
        <taxon>Saccharomycetales</taxon>
        <taxon>Saccharomycetaceae</taxon>
        <taxon>Henningerozyma</taxon>
    </lineage>
</organism>
<protein>
    <submittedName>
        <fullName evidence="2">Uncharacterized protein</fullName>
    </submittedName>
</protein>
<evidence type="ECO:0000313" key="3">
    <source>
        <dbReference type="Proteomes" id="UP000002866"/>
    </source>
</evidence>
<keyword evidence="3" id="KW-1185">Reference proteome</keyword>
<reference evidence="2 3" key="1">
    <citation type="journal article" date="2011" name="Proc. Natl. Acad. Sci. U.S.A.">
        <title>Evolutionary erosion of yeast sex chromosomes by mating-type switching accidents.</title>
        <authorList>
            <person name="Gordon J.L."/>
            <person name="Armisen D."/>
            <person name="Proux-Wera E."/>
            <person name="Oheigeartaigh S.S."/>
            <person name="Byrne K.P."/>
            <person name="Wolfe K.H."/>
        </authorList>
    </citation>
    <scope>NUCLEOTIDE SEQUENCE [LARGE SCALE GENOMIC DNA]</scope>
    <source>
        <strain evidence="3">ATCC 34711 / CBS 6284 / DSM 70876 / NBRC 10599 / NRRL Y-10934 / UCD 77-7</strain>
    </source>
</reference>
<dbReference type="GeneID" id="14495642"/>
<name>I2H2D6_HENB6</name>
<feature type="transmembrane region" description="Helical" evidence="1">
    <location>
        <begin position="168"/>
        <end position="189"/>
    </location>
</feature>
<sequence length="198" mass="22344">MNPLITNLNFILFYILLFLTLSLVIVNANTEALLIKVPSLNELAKSNTLLTINPNSKISLNNTNSVIENINILNPNFETYLPRNKTFANYTHIVQLSDLIPGNSYFIKVCWTAADAVNLLLQELDQGQIMISLDNKYMYRSPGSLEPRRQIPINITVSEVILGIPLDLLPLISYIIIVVILTLVTNHLFPFKSYLESL</sequence>
<dbReference type="Pfam" id="PF10333">
    <property type="entry name" value="Pga1"/>
    <property type="match status" value="1"/>
</dbReference>
<evidence type="ECO:0000313" key="2">
    <source>
        <dbReference type="EMBL" id="CCH60538.1"/>
    </source>
</evidence>
<keyword evidence="1" id="KW-1133">Transmembrane helix</keyword>
<dbReference type="InParanoid" id="I2H2D6"/>
<gene>
    <name evidence="2" type="primary">TBLA0D00280</name>
    <name evidence="2" type="ORF">TBLA_0D00280</name>
</gene>